<feature type="region of interest" description="Disordered" evidence="1">
    <location>
        <begin position="1"/>
        <end position="31"/>
    </location>
</feature>
<sequence length="120" mass="13051">MGLEDLHRNSSLTTYRVQSSEDEHELIDMDSSDSHVSAVSAICNSIAARSYSVSLEKLSLEPDNGVQPETRSSFSRVGIDPVVESSTPFELAASAGEGNLNLDQSRTNLMFSKSSPPRFK</sequence>
<evidence type="ECO:0000313" key="2">
    <source>
        <dbReference type="EMBL" id="CAI9779712.1"/>
    </source>
</evidence>
<dbReference type="PANTHER" id="PTHR35767:SF1">
    <property type="entry name" value="HAPLESS PROTEIN"/>
    <property type="match status" value="1"/>
</dbReference>
<dbReference type="AlphaFoldDB" id="A0AAD2E5L3"/>
<dbReference type="EMBL" id="OU503052">
    <property type="protein sequence ID" value="CAI9779712.1"/>
    <property type="molecule type" value="Genomic_DNA"/>
</dbReference>
<protein>
    <submittedName>
        <fullName evidence="2">Uncharacterized protein</fullName>
    </submittedName>
</protein>
<accession>A0AAD2E5L3</accession>
<proteinExistence type="predicted"/>
<dbReference type="Proteomes" id="UP000834106">
    <property type="component" value="Chromosome 17"/>
</dbReference>
<dbReference type="PANTHER" id="PTHR35767">
    <property type="entry name" value="HAPLESS PROTEIN"/>
    <property type="match status" value="1"/>
</dbReference>
<reference evidence="2" key="1">
    <citation type="submission" date="2023-05" db="EMBL/GenBank/DDBJ databases">
        <authorList>
            <person name="Huff M."/>
        </authorList>
    </citation>
    <scope>NUCLEOTIDE SEQUENCE</scope>
</reference>
<organism evidence="2 3">
    <name type="scientific">Fraxinus pennsylvanica</name>
    <dbReference type="NCBI Taxonomy" id="56036"/>
    <lineage>
        <taxon>Eukaryota</taxon>
        <taxon>Viridiplantae</taxon>
        <taxon>Streptophyta</taxon>
        <taxon>Embryophyta</taxon>
        <taxon>Tracheophyta</taxon>
        <taxon>Spermatophyta</taxon>
        <taxon>Magnoliopsida</taxon>
        <taxon>eudicotyledons</taxon>
        <taxon>Gunneridae</taxon>
        <taxon>Pentapetalae</taxon>
        <taxon>asterids</taxon>
        <taxon>lamiids</taxon>
        <taxon>Lamiales</taxon>
        <taxon>Oleaceae</taxon>
        <taxon>Oleeae</taxon>
        <taxon>Fraxinus</taxon>
    </lineage>
</organism>
<keyword evidence="3" id="KW-1185">Reference proteome</keyword>
<evidence type="ECO:0000256" key="1">
    <source>
        <dbReference type="SAM" id="MobiDB-lite"/>
    </source>
</evidence>
<feature type="compositionally biased region" description="Polar residues" evidence="1">
    <location>
        <begin position="9"/>
        <end position="18"/>
    </location>
</feature>
<feature type="region of interest" description="Disordered" evidence="1">
    <location>
        <begin position="96"/>
        <end position="120"/>
    </location>
</feature>
<feature type="compositionally biased region" description="Acidic residues" evidence="1">
    <location>
        <begin position="20"/>
        <end position="31"/>
    </location>
</feature>
<gene>
    <name evidence="2" type="ORF">FPE_LOCUS27142</name>
</gene>
<name>A0AAD2E5L3_9LAMI</name>
<feature type="compositionally biased region" description="Polar residues" evidence="1">
    <location>
        <begin position="101"/>
        <end position="120"/>
    </location>
</feature>
<evidence type="ECO:0000313" key="3">
    <source>
        <dbReference type="Proteomes" id="UP000834106"/>
    </source>
</evidence>